<feature type="compositionally biased region" description="Polar residues" evidence="5">
    <location>
        <begin position="484"/>
        <end position="497"/>
    </location>
</feature>
<dbReference type="CDD" id="cd12455">
    <property type="entry name" value="RRM_like_Smg4_UPF3"/>
    <property type="match status" value="1"/>
</dbReference>
<comment type="similarity">
    <text evidence="2">Belongs to the RENT3 family.</text>
</comment>
<dbReference type="RefSeq" id="XP_015875853.3">
    <property type="nucleotide sequence ID" value="XM_016020367.4"/>
</dbReference>
<accession>A0A6P3ZL16</accession>
<dbReference type="Gene3D" id="3.30.70.330">
    <property type="match status" value="1"/>
</dbReference>
<feature type="region of interest" description="Disordered" evidence="5">
    <location>
        <begin position="337"/>
        <end position="360"/>
    </location>
</feature>
<dbReference type="InterPro" id="IPR035979">
    <property type="entry name" value="RBD_domain_sf"/>
</dbReference>
<dbReference type="Proteomes" id="UP001652623">
    <property type="component" value="Chromosome 10"/>
</dbReference>
<keyword evidence="3" id="KW-0866">Nonsense-mediated mRNA decay</keyword>
<keyword evidence="4" id="KW-0539">Nucleus</keyword>
<feature type="domain" description="UPF3" evidence="6">
    <location>
        <begin position="10"/>
        <end position="171"/>
    </location>
</feature>
<protein>
    <submittedName>
        <fullName evidence="8">Regulator of nonsense transcripts UPF3 isoform X1</fullName>
    </submittedName>
</protein>
<feature type="region of interest" description="Disordered" evidence="5">
    <location>
        <begin position="440"/>
        <end position="464"/>
    </location>
</feature>
<evidence type="ECO:0000256" key="4">
    <source>
        <dbReference type="ARBA" id="ARBA00023242"/>
    </source>
</evidence>
<evidence type="ECO:0000256" key="1">
    <source>
        <dbReference type="ARBA" id="ARBA00004123"/>
    </source>
</evidence>
<feature type="compositionally biased region" description="Polar residues" evidence="5">
    <location>
        <begin position="452"/>
        <end position="464"/>
    </location>
</feature>
<dbReference type="InParanoid" id="A0A6P3ZL16"/>
<dbReference type="GO" id="GO:0045727">
    <property type="term" value="P:positive regulation of translation"/>
    <property type="evidence" value="ECO:0007669"/>
    <property type="project" value="TreeGrafter"/>
</dbReference>
<dbReference type="InterPro" id="IPR005120">
    <property type="entry name" value="UPF3_dom"/>
</dbReference>
<sequence length="527" mass="58688">MKMMKTSFGRTKVVLRHLPPAISQTALVDQIDSVFAGRYNWFFFRSGKNSSQKRHSYSRAYLDFSRPEDVIEFAELFDGHVFVNEKGIQFKSIVEYAPSQRVPVQWFKKDGREGTIFKDSEYLEFLQFLEKPAENLPSAEIQLERREAERAGAGKDTPIITPLMDFVRQRRASKGGARRSLLNGKSGRRAIGSSSGNSGLASSKRGSDEGRNSTKMYVLRDATKRTNARDRSNYVLVSKQDDQQLSEKSIPFTSAAGTEMFLEESGIFGINNAGKKKVLLLKGKERETCHVSANMSRQQNVILTKNMVGPISLKQNQRCEGSGRIIRSILLNKDAHQSQSSAVRSDRQVRTSNLEKGKWHPRPQHVQLILKDTNGAPDYKIVGNDLHRLCCEKQDKRTRNKNRSLRGVWTPRQRYGGSFVNDELLSSSASQPTLSLLYPEGSHGDPKVGISNARSGETKTLGSGCSSYSSLDNGSYKHMGHCGPTNNVKDVDSSSIINEGKHSKRGGAGYGSHEVKQVWVQKSSSGS</sequence>
<dbReference type="GO" id="GO:0005737">
    <property type="term" value="C:cytoplasm"/>
    <property type="evidence" value="ECO:0007669"/>
    <property type="project" value="TreeGrafter"/>
</dbReference>
<dbReference type="KEGG" id="zju:107412573"/>
<dbReference type="AlphaFoldDB" id="A0A6P3ZL16"/>
<dbReference type="GO" id="GO:0005730">
    <property type="term" value="C:nucleolus"/>
    <property type="evidence" value="ECO:0007669"/>
    <property type="project" value="TreeGrafter"/>
</dbReference>
<keyword evidence="7" id="KW-1185">Reference proteome</keyword>
<proteinExistence type="inferred from homology"/>
<dbReference type="InterPro" id="IPR012677">
    <property type="entry name" value="Nucleotide-bd_a/b_plait_sf"/>
</dbReference>
<evidence type="ECO:0000256" key="3">
    <source>
        <dbReference type="ARBA" id="ARBA00023161"/>
    </source>
</evidence>
<dbReference type="GO" id="GO:0000184">
    <property type="term" value="P:nuclear-transcribed mRNA catabolic process, nonsense-mediated decay"/>
    <property type="evidence" value="ECO:0007669"/>
    <property type="project" value="UniProtKB-KW"/>
</dbReference>
<dbReference type="PANTHER" id="PTHR13112:SF0">
    <property type="entry name" value="FI21285P1"/>
    <property type="match status" value="1"/>
</dbReference>
<reference evidence="8" key="1">
    <citation type="submission" date="2025-08" db="UniProtKB">
        <authorList>
            <consortium name="RefSeq"/>
        </authorList>
    </citation>
    <scope>IDENTIFICATION</scope>
    <source>
        <tissue evidence="8">Seedling</tissue>
    </source>
</reference>
<dbReference type="InterPro" id="IPR039722">
    <property type="entry name" value="Upf3"/>
</dbReference>
<dbReference type="PANTHER" id="PTHR13112">
    <property type="entry name" value="UPF3 REGULATOR OF NONSENSE TRANSCRIPTS-LIKE PROTEIN"/>
    <property type="match status" value="1"/>
</dbReference>
<dbReference type="SUPFAM" id="SSF54928">
    <property type="entry name" value="RNA-binding domain, RBD"/>
    <property type="match status" value="1"/>
</dbReference>
<evidence type="ECO:0000313" key="7">
    <source>
        <dbReference type="Proteomes" id="UP001652623"/>
    </source>
</evidence>
<organism evidence="7 8">
    <name type="scientific">Ziziphus jujuba</name>
    <name type="common">Chinese jujube</name>
    <name type="synonym">Ziziphus sativa</name>
    <dbReference type="NCBI Taxonomy" id="326968"/>
    <lineage>
        <taxon>Eukaryota</taxon>
        <taxon>Viridiplantae</taxon>
        <taxon>Streptophyta</taxon>
        <taxon>Embryophyta</taxon>
        <taxon>Tracheophyta</taxon>
        <taxon>Spermatophyta</taxon>
        <taxon>Magnoliopsida</taxon>
        <taxon>eudicotyledons</taxon>
        <taxon>Gunneridae</taxon>
        <taxon>Pentapetalae</taxon>
        <taxon>rosids</taxon>
        <taxon>fabids</taxon>
        <taxon>Rosales</taxon>
        <taxon>Rhamnaceae</taxon>
        <taxon>Paliureae</taxon>
        <taxon>Ziziphus</taxon>
    </lineage>
</organism>
<feature type="region of interest" description="Disordered" evidence="5">
    <location>
        <begin position="172"/>
        <end position="215"/>
    </location>
</feature>
<name>A0A6P3ZL16_ZIZJJ</name>
<evidence type="ECO:0000313" key="8">
    <source>
        <dbReference type="RefSeq" id="XP_015875853.3"/>
    </source>
</evidence>
<feature type="compositionally biased region" description="Basic and acidic residues" evidence="5">
    <location>
        <begin position="344"/>
        <end position="358"/>
    </location>
</feature>
<evidence type="ECO:0000256" key="2">
    <source>
        <dbReference type="ARBA" id="ARBA00005991"/>
    </source>
</evidence>
<dbReference type="Pfam" id="PF03467">
    <property type="entry name" value="Smg4_UPF3"/>
    <property type="match status" value="1"/>
</dbReference>
<feature type="region of interest" description="Disordered" evidence="5">
    <location>
        <begin position="480"/>
        <end position="527"/>
    </location>
</feature>
<gene>
    <name evidence="8" type="primary">LOC107412573</name>
</gene>
<evidence type="ECO:0000256" key="5">
    <source>
        <dbReference type="SAM" id="MobiDB-lite"/>
    </source>
</evidence>
<dbReference type="GeneID" id="107412573"/>
<comment type="subcellular location">
    <subcellularLocation>
        <location evidence="1">Nucleus</location>
    </subcellularLocation>
</comment>
<dbReference type="GO" id="GO:0003729">
    <property type="term" value="F:mRNA binding"/>
    <property type="evidence" value="ECO:0007669"/>
    <property type="project" value="TreeGrafter"/>
</dbReference>
<evidence type="ECO:0000259" key="6">
    <source>
        <dbReference type="Pfam" id="PF03467"/>
    </source>
</evidence>
<feature type="compositionally biased region" description="Low complexity" evidence="5">
    <location>
        <begin position="192"/>
        <end position="203"/>
    </location>
</feature>